<dbReference type="OrthoDB" id="1896898at2759"/>
<accession>A0A0K9PCL4</accession>
<dbReference type="PANTHER" id="PTHR31972:SF74">
    <property type="entry name" value="EXPRESSED PROTEIN"/>
    <property type="match status" value="1"/>
</dbReference>
<name>A0A0K9PCL4_ZOSMR</name>
<keyword evidence="2" id="KW-1185">Reference proteome</keyword>
<protein>
    <recommendedName>
        <fullName evidence="3">DUF868 family protein</fullName>
    </recommendedName>
</protein>
<evidence type="ECO:0000313" key="1">
    <source>
        <dbReference type="EMBL" id="KMZ65960.1"/>
    </source>
</evidence>
<organism evidence="1 2">
    <name type="scientific">Zostera marina</name>
    <name type="common">Eelgrass</name>
    <dbReference type="NCBI Taxonomy" id="29655"/>
    <lineage>
        <taxon>Eukaryota</taxon>
        <taxon>Viridiplantae</taxon>
        <taxon>Streptophyta</taxon>
        <taxon>Embryophyta</taxon>
        <taxon>Tracheophyta</taxon>
        <taxon>Spermatophyta</taxon>
        <taxon>Magnoliopsida</taxon>
        <taxon>Liliopsida</taxon>
        <taxon>Zosteraceae</taxon>
        <taxon>Zostera</taxon>
    </lineage>
</organism>
<evidence type="ECO:0000313" key="2">
    <source>
        <dbReference type="Proteomes" id="UP000036987"/>
    </source>
</evidence>
<dbReference type="AlphaFoldDB" id="A0A0K9PCL4"/>
<dbReference type="PANTHER" id="PTHR31972">
    <property type="entry name" value="EXPRESSED PROTEIN"/>
    <property type="match status" value="1"/>
</dbReference>
<gene>
    <name evidence="1" type="ORF">ZOSMA_303G00030</name>
</gene>
<dbReference type="Pfam" id="PF05910">
    <property type="entry name" value="DUF868"/>
    <property type="match status" value="1"/>
</dbReference>
<dbReference type="STRING" id="29655.A0A0K9PCL4"/>
<dbReference type="Proteomes" id="UP000036987">
    <property type="component" value="Unassembled WGS sequence"/>
</dbReference>
<comment type="caution">
    <text evidence="1">The sequence shown here is derived from an EMBL/GenBank/DDBJ whole genome shotgun (WGS) entry which is preliminary data.</text>
</comment>
<dbReference type="EMBL" id="LFYR01000991">
    <property type="protein sequence ID" value="KMZ65960.1"/>
    <property type="molecule type" value="Genomic_DNA"/>
</dbReference>
<dbReference type="OMA" id="TGANRSM"/>
<proteinExistence type="predicted"/>
<sequence>MRDFPSCFSENGVQISETTHGSSRNGQNMSACVYQIHMGRGESRMITITWSKNMMGQGFMIEIEDGTKHCLSKVEIKPWLFSKRKGSKNLDVEEATKVDIFWDLSTAKIGPGPEPLKSYYVAVVFDMKMVLLVGDMRKEAYKKTGARPPHSNATYIGKREHVSGKKVYSTRTQFCNNGRIHDISIECDTVRIKDPYLEICIDKKRVMLVKSLAWKFRGNQTILVDGFPLEVFWDVHSWLFGSPITTNAVFMFQSYAHVDKSFPWSSCSSSFRESQLQALGFSLVLYACKE</sequence>
<evidence type="ECO:0008006" key="3">
    <source>
        <dbReference type="Google" id="ProtNLM"/>
    </source>
</evidence>
<dbReference type="InterPro" id="IPR008586">
    <property type="entry name" value="DUF868_pln"/>
</dbReference>
<reference evidence="2" key="1">
    <citation type="journal article" date="2016" name="Nature">
        <title>The genome of the seagrass Zostera marina reveals angiosperm adaptation to the sea.</title>
        <authorList>
            <person name="Olsen J.L."/>
            <person name="Rouze P."/>
            <person name="Verhelst B."/>
            <person name="Lin Y.-C."/>
            <person name="Bayer T."/>
            <person name="Collen J."/>
            <person name="Dattolo E."/>
            <person name="De Paoli E."/>
            <person name="Dittami S."/>
            <person name="Maumus F."/>
            <person name="Michel G."/>
            <person name="Kersting A."/>
            <person name="Lauritano C."/>
            <person name="Lohaus R."/>
            <person name="Toepel M."/>
            <person name="Tonon T."/>
            <person name="Vanneste K."/>
            <person name="Amirebrahimi M."/>
            <person name="Brakel J."/>
            <person name="Bostroem C."/>
            <person name="Chovatia M."/>
            <person name="Grimwood J."/>
            <person name="Jenkins J.W."/>
            <person name="Jueterbock A."/>
            <person name="Mraz A."/>
            <person name="Stam W.T."/>
            <person name="Tice H."/>
            <person name="Bornberg-Bauer E."/>
            <person name="Green P.J."/>
            <person name="Pearson G.A."/>
            <person name="Procaccini G."/>
            <person name="Duarte C.M."/>
            <person name="Schmutz J."/>
            <person name="Reusch T.B.H."/>
            <person name="Van de Peer Y."/>
        </authorList>
    </citation>
    <scope>NUCLEOTIDE SEQUENCE [LARGE SCALE GENOMIC DNA]</scope>
    <source>
        <strain evidence="2">cv. Finnish</strain>
    </source>
</reference>